<gene>
    <name evidence="1" type="ORF">FEE39_04840</name>
</gene>
<organism evidence="1 2">
    <name type="scientific">Lactobacillus johnsonii</name>
    <dbReference type="NCBI Taxonomy" id="33959"/>
    <lineage>
        <taxon>Bacteria</taxon>
        <taxon>Bacillati</taxon>
        <taxon>Bacillota</taxon>
        <taxon>Bacilli</taxon>
        <taxon>Lactobacillales</taxon>
        <taxon>Lactobacillaceae</taxon>
        <taxon>Lactobacillus</taxon>
    </lineage>
</organism>
<dbReference type="AlphaFoldDB" id="A0A9X7T6H6"/>
<evidence type="ECO:0000313" key="2">
    <source>
        <dbReference type="Proteomes" id="UP000464749"/>
    </source>
</evidence>
<evidence type="ECO:0000313" key="1">
    <source>
        <dbReference type="EMBL" id="QIA87666.1"/>
    </source>
</evidence>
<reference evidence="1 2" key="1">
    <citation type="submission" date="2019-06" db="EMBL/GenBank/DDBJ databases">
        <title>Whole genome sequencing of Lactobacillus johnsonii strain G2A.</title>
        <authorList>
            <person name="Conlan S."/>
            <person name="Thomas P.J."/>
            <person name="Mullikin J."/>
            <person name="Singer J."/>
            <person name="Weaver C."/>
            <person name="Segre J.A."/>
        </authorList>
    </citation>
    <scope>NUCLEOTIDE SEQUENCE [LARGE SCALE GENOMIC DNA]</scope>
    <source>
        <strain evidence="1 2">G2A</strain>
    </source>
</reference>
<proteinExistence type="predicted"/>
<accession>A0A9X7T6H6</accession>
<dbReference type="EMBL" id="CP040854">
    <property type="protein sequence ID" value="QIA87666.1"/>
    <property type="molecule type" value="Genomic_DNA"/>
</dbReference>
<sequence length="108" mass="12851">MIEPQSIEGKTLGQRVRITLDDEKTYEGLTDNTFNSKTKKKLVLFLYDIDEEHNKLRSDKGINIFIPLKKVTQVETIRFSNPRWGSPLTNKFETVEEWRERMKKYIDK</sequence>
<name>A0A9X7T6H6_LACJH</name>
<dbReference type="Proteomes" id="UP000464749">
    <property type="component" value="Chromosome"/>
</dbReference>
<dbReference type="RefSeq" id="WP_135942665.1">
    <property type="nucleotide sequence ID" value="NZ_CP040854.1"/>
</dbReference>
<protein>
    <submittedName>
        <fullName evidence="1">Uncharacterized protein</fullName>
    </submittedName>
</protein>